<accession>A0A8J3ADY2</accession>
<evidence type="ECO:0000256" key="5">
    <source>
        <dbReference type="PROSITE-ProRule" id="PRU01023"/>
    </source>
</evidence>
<evidence type="ECO:0000256" key="3">
    <source>
        <dbReference type="ARBA" id="ARBA00022691"/>
    </source>
</evidence>
<gene>
    <name evidence="8" type="ORF">GCM10007377_01530</name>
</gene>
<feature type="active site" description="Nucleophile" evidence="5">
    <location>
        <position position="462"/>
    </location>
</feature>
<evidence type="ECO:0000313" key="9">
    <source>
        <dbReference type="Proteomes" id="UP000619536"/>
    </source>
</evidence>
<name>A0A8J3ADY2_9BIFI</name>
<dbReference type="Pfam" id="PF01029">
    <property type="entry name" value="NusB"/>
    <property type="match status" value="1"/>
</dbReference>
<comment type="caution">
    <text evidence="8">The sequence shown here is derived from an EMBL/GenBank/DDBJ whole genome shotgun (WGS) entry which is preliminary data.</text>
</comment>
<dbReference type="Proteomes" id="UP000619536">
    <property type="component" value="Unassembled WGS sequence"/>
</dbReference>
<dbReference type="Gene3D" id="1.10.940.10">
    <property type="entry name" value="NusB-like"/>
    <property type="match status" value="1"/>
</dbReference>
<feature type="compositionally biased region" description="Polar residues" evidence="6">
    <location>
        <begin position="20"/>
        <end position="40"/>
    </location>
</feature>
<dbReference type="InterPro" id="IPR006027">
    <property type="entry name" value="NusB_RsmB_TIM44"/>
</dbReference>
<evidence type="ECO:0000313" key="8">
    <source>
        <dbReference type="EMBL" id="GGI12552.1"/>
    </source>
</evidence>
<reference evidence="8" key="2">
    <citation type="submission" date="2020-09" db="EMBL/GenBank/DDBJ databases">
        <authorList>
            <person name="Sun Q."/>
            <person name="Sedlacek I."/>
        </authorList>
    </citation>
    <scope>NUCLEOTIDE SEQUENCE</scope>
    <source>
        <strain evidence="8">CCM 8606</strain>
    </source>
</reference>
<keyword evidence="1 5" id="KW-0489">Methyltransferase</keyword>
<keyword evidence="3 5" id="KW-0949">S-adenosyl-L-methionine</keyword>
<dbReference type="InterPro" id="IPR049560">
    <property type="entry name" value="MeTrfase_RsmB-F_NOP2_cat"/>
</dbReference>
<sequence>MNAQGLAGQRQHRSAKTLNRRAQGQEPHQQASARGASQANRKIPRHADARRVAYEALLRIDEQHSFSNLLVPKLCAHAQLSTADSALVTDIVYGVLRWRGLIRPIIAAAAHRALDDIDDMIVPILELGTYQALWMEIAPHAVGASTVVLAKSLYGKGRAGFVNAVMHQIIAKPLQTWQSMIVSRIDSHNQFERLAVRYSHPKWIVEALYQAWKHAGYDEEGDAMAVVSSMLEEDNQPAMVTLARHGQAISQEDLQAQLPRRAVVQEGLLSPYALRVSGVNPAQIPAIQHKLVGVEDEGSQCAALALAHASVEGQASDYEQQSLASMPISARAHWLDMCAGPGGKTALIASLAAERNIVVSANEPSAHRANLVRSNIEGLPSEAVDTVYEHDGRYFGKHMREQFTRVLVDAPCSGLGALRRRPEARWRKRPEDIDDLTQLQAQLLRSGIDATMSGGVIAYVTCSPVVEETVQIVDDVLADPQYAQRVERLDTTEVLRRVCKPMPLPNRPGDVTLFEHLHHSDQMFISLLRKR</sequence>
<dbReference type="GO" id="GO:0003723">
    <property type="term" value="F:RNA binding"/>
    <property type="evidence" value="ECO:0007669"/>
    <property type="project" value="UniProtKB-UniRule"/>
</dbReference>
<keyword evidence="2 5" id="KW-0808">Transferase</keyword>
<dbReference type="InterPro" id="IPR035926">
    <property type="entry name" value="NusB-like_sf"/>
</dbReference>
<feature type="binding site" evidence="5">
    <location>
        <begin position="338"/>
        <end position="344"/>
    </location>
    <ligand>
        <name>S-adenosyl-L-methionine</name>
        <dbReference type="ChEBI" id="CHEBI:59789"/>
    </ligand>
</feature>
<keyword evidence="9" id="KW-1185">Reference proteome</keyword>
<dbReference type="RefSeq" id="WP_188354354.1">
    <property type="nucleotide sequence ID" value="NZ_BMDH01000001.1"/>
</dbReference>
<dbReference type="GO" id="GO:0001510">
    <property type="term" value="P:RNA methylation"/>
    <property type="evidence" value="ECO:0007669"/>
    <property type="project" value="InterPro"/>
</dbReference>
<dbReference type="GO" id="GO:0006355">
    <property type="term" value="P:regulation of DNA-templated transcription"/>
    <property type="evidence" value="ECO:0007669"/>
    <property type="project" value="InterPro"/>
</dbReference>
<evidence type="ECO:0000256" key="1">
    <source>
        <dbReference type="ARBA" id="ARBA00022603"/>
    </source>
</evidence>
<dbReference type="InterPro" id="IPR023267">
    <property type="entry name" value="RCMT"/>
</dbReference>
<dbReference type="AlphaFoldDB" id="A0A8J3ADY2"/>
<dbReference type="InterPro" id="IPR001678">
    <property type="entry name" value="MeTrfase_RsmB-F_NOP2_dom"/>
</dbReference>
<reference evidence="8" key="1">
    <citation type="journal article" date="2014" name="Int. J. Syst. Evol. Microbiol.">
        <title>Complete genome sequence of Corynebacterium casei LMG S-19264T (=DSM 44701T), isolated from a smear-ripened cheese.</title>
        <authorList>
            <consortium name="US DOE Joint Genome Institute (JGI-PGF)"/>
            <person name="Walter F."/>
            <person name="Albersmeier A."/>
            <person name="Kalinowski J."/>
            <person name="Ruckert C."/>
        </authorList>
    </citation>
    <scope>NUCLEOTIDE SEQUENCE</scope>
    <source>
        <strain evidence="8">CCM 8606</strain>
    </source>
</reference>
<dbReference type="SUPFAM" id="SSF48013">
    <property type="entry name" value="NusB-like"/>
    <property type="match status" value="1"/>
</dbReference>
<keyword evidence="4 5" id="KW-0694">RNA-binding</keyword>
<dbReference type="PANTHER" id="PTHR22807">
    <property type="entry name" value="NOP2 YEAST -RELATED NOL1/NOP2/FMU SUN DOMAIN-CONTAINING"/>
    <property type="match status" value="1"/>
</dbReference>
<evidence type="ECO:0000259" key="7">
    <source>
        <dbReference type="PROSITE" id="PS51686"/>
    </source>
</evidence>
<feature type="binding site" evidence="5">
    <location>
        <position position="409"/>
    </location>
    <ligand>
        <name>S-adenosyl-L-methionine</name>
        <dbReference type="ChEBI" id="CHEBI:59789"/>
    </ligand>
</feature>
<dbReference type="PROSITE" id="PS51686">
    <property type="entry name" value="SAM_MT_RSMB_NOP"/>
    <property type="match status" value="1"/>
</dbReference>
<dbReference type="EMBL" id="BMDH01000001">
    <property type="protein sequence ID" value="GGI12552.1"/>
    <property type="molecule type" value="Genomic_DNA"/>
</dbReference>
<feature type="binding site" evidence="5">
    <location>
        <position position="391"/>
    </location>
    <ligand>
        <name>S-adenosyl-L-methionine</name>
        <dbReference type="ChEBI" id="CHEBI:59789"/>
    </ligand>
</feature>
<dbReference type="GO" id="GO:0008173">
    <property type="term" value="F:RNA methyltransferase activity"/>
    <property type="evidence" value="ECO:0007669"/>
    <property type="project" value="InterPro"/>
</dbReference>
<dbReference type="InterPro" id="IPR029063">
    <property type="entry name" value="SAM-dependent_MTases_sf"/>
</dbReference>
<evidence type="ECO:0000256" key="2">
    <source>
        <dbReference type="ARBA" id="ARBA00022679"/>
    </source>
</evidence>
<feature type="region of interest" description="Disordered" evidence="6">
    <location>
        <begin position="1"/>
        <end position="44"/>
    </location>
</feature>
<dbReference type="PRINTS" id="PR02008">
    <property type="entry name" value="RCMTFAMILY"/>
</dbReference>
<evidence type="ECO:0000256" key="6">
    <source>
        <dbReference type="SAM" id="MobiDB-lite"/>
    </source>
</evidence>
<evidence type="ECO:0000256" key="4">
    <source>
        <dbReference type="ARBA" id="ARBA00022884"/>
    </source>
</evidence>
<protein>
    <submittedName>
        <fullName evidence="8">rRNA cytosine-C5-methyltransferase</fullName>
    </submittedName>
</protein>
<dbReference type="Gene3D" id="3.40.50.150">
    <property type="entry name" value="Vaccinia Virus protein VP39"/>
    <property type="match status" value="1"/>
</dbReference>
<organism evidence="8 9">
    <name type="scientific">Galliscardovia ingluviei</name>
    <dbReference type="NCBI Taxonomy" id="1769422"/>
    <lineage>
        <taxon>Bacteria</taxon>
        <taxon>Bacillati</taxon>
        <taxon>Actinomycetota</taxon>
        <taxon>Actinomycetes</taxon>
        <taxon>Bifidobacteriales</taxon>
        <taxon>Bifidobacteriaceae</taxon>
        <taxon>Galliscardovia</taxon>
    </lineage>
</organism>
<feature type="binding site" evidence="5">
    <location>
        <position position="363"/>
    </location>
    <ligand>
        <name>S-adenosyl-L-methionine</name>
        <dbReference type="ChEBI" id="CHEBI:59789"/>
    </ligand>
</feature>
<feature type="compositionally biased region" description="Basic residues" evidence="6">
    <location>
        <begin position="10"/>
        <end position="19"/>
    </location>
</feature>
<comment type="similarity">
    <text evidence="5">Belongs to the class I-like SAM-binding methyltransferase superfamily. RsmB/NOP family.</text>
</comment>
<proteinExistence type="inferred from homology"/>
<dbReference type="SUPFAM" id="SSF53335">
    <property type="entry name" value="S-adenosyl-L-methionine-dependent methyltransferases"/>
    <property type="match status" value="1"/>
</dbReference>
<dbReference type="PANTHER" id="PTHR22807:SF53">
    <property type="entry name" value="RIBOSOMAL RNA SMALL SUBUNIT METHYLTRANSFERASE B-RELATED"/>
    <property type="match status" value="1"/>
</dbReference>
<dbReference type="Pfam" id="PF01189">
    <property type="entry name" value="Methyltr_RsmB-F"/>
    <property type="match status" value="1"/>
</dbReference>
<feature type="domain" description="SAM-dependent MTase RsmB/NOP-type" evidence="7">
    <location>
        <begin position="230"/>
        <end position="531"/>
    </location>
</feature>